<name>A0ABV5V6S7_9MICO</name>
<keyword evidence="2" id="KW-1185">Reference proteome</keyword>
<organism evidence="1 2">
    <name type="scientific">Ornithinimicrobium kibberense</name>
    <dbReference type="NCBI Taxonomy" id="282060"/>
    <lineage>
        <taxon>Bacteria</taxon>
        <taxon>Bacillati</taxon>
        <taxon>Actinomycetota</taxon>
        <taxon>Actinomycetes</taxon>
        <taxon>Micrococcales</taxon>
        <taxon>Ornithinimicrobiaceae</taxon>
        <taxon>Ornithinimicrobium</taxon>
    </lineage>
</organism>
<dbReference type="RefSeq" id="WP_141339596.1">
    <property type="nucleotide sequence ID" value="NZ_JBHMAX010000034.1"/>
</dbReference>
<sequence>MFELRSDGQLVGYLTTTVGPMRSFPAFWIRQEWLWAQPHWLDGHPQEPEEDYGPGWYLIEQLQAGSFETFDAQADEMVTCEAVQVCGPERDRLWRRYGLPDAAD</sequence>
<comment type="caution">
    <text evidence="1">The sequence shown here is derived from an EMBL/GenBank/DDBJ whole genome shotgun (WGS) entry which is preliminary data.</text>
</comment>
<evidence type="ECO:0000313" key="1">
    <source>
        <dbReference type="EMBL" id="MFB9733393.1"/>
    </source>
</evidence>
<protein>
    <submittedName>
        <fullName evidence="1">Uncharacterized protein</fullName>
    </submittedName>
</protein>
<proteinExistence type="predicted"/>
<accession>A0ABV5V6S7</accession>
<gene>
    <name evidence="1" type="ORF">ACFFN0_15195</name>
</gene>
<dbReference type="Proteomes" id="UP001589613">
    <property type="component" value="Unassembled WGS sequence"/>
</dbReference>
<evidence type="ECO:0000313" key="2">
    <source>
        <dbReference type="Proteomes" id="UP001589613"/>
    </source>
</evidence>
<dbReference type="EMBL" id="JBHMAX010000034">
    <property type="protein sequence ID" value="MFB9733393.1"/>
    <property type="molecule type" value="Genomic_DNA"/>
</dbReference>
<reference evidence="1 2" key="1">
    <citation type="submission" date="2024-09" db="EMBL/GenBank/DDBJ databases">
        <authorList>
            <person name="Sun Q."/>
            <person name="Mori K."/>
        </authorList>
    </citation>
    <scope>NUCLEOTIDE SEQUENCE [LARGE SCALE GENOMIC DNA]</scope>
    <source>
        <strain evidence="1 2">JCM 12763</strain>
    </source>
</reference>